<keyword evidence="4" id="KW-0770">Synapse</keyword>
<feature type="region of interest" description="Disordered" evidence="10">
    <location>
        <begin position="780"/>
        <end position="811"/>
    </location>
</feature>
<dbReference type="PANTHER" id="PTHR18861">
    <property type="entry name" value="ELKS/RAB6-INTERACTING/CAST PROTEIN"/>
    <property type="match status" value="1"/>
</dbReference>
<feature type="region of interest" description="Disordered" evidence="10">
    <location>
        <begin position="970"/>
        <end position="990"/>
    </location>
</feature>
<evidence type="ECO:0000313" key="11">
    <source>
        <dbReference type="Ensembl" id="ENSCCRP00015036765.1"/>
    </source>
</evidence>
<keyword evidence="6" id="KW-0206">Cytoskeleton</keyword>
<evidence type="ECO:0000256" key="2">
    <source>
        <dbReference type="ARBA" id="ARBA00022490"/>
    </source>
</evidence>
<feature type="coiled-coil region" evidence="9">
    <location>
        <begin position="150"/>
        <end position="184"/>
    </location>
</feature>
<evidence type="ECO:0000256" key="5">
    <source>
        <dbReference type="ARBA" id="ARBA00023054"/>
    </source>
</evidence>
<feature type="compositionally biased region" description="Polar residues" evidence="10">
    <location>
        <begin position="1"/>
        <end position="11"/>
    </location>
</feature>
<dbReference type="Ensembl" id="ENSCCRT00015038031.1">
    <property type="protein sequence ID" value="ENSCCRP00015036765.1"/>
    <property type="gene ID" value="ENSCCRG00015015270.1"/>
</dbReference>
<dbReference type="Gene3D" id="1.10.287.1490">
    <property type="match status" value="1"/>
</dbReference>
<keyword evidence="5 9" id="KW-0175">Coiled coil</keyword>
<evidence type="ECO:0000313" key="12">
    <source>
        <dbReference type="Proteomes" id="UP000694700"/>
    </source>
</evidence>
<dbReference type="GO" id="GO:0007274">
    <property type="term" value="P:neuromuscular synaptic transmission"/>
    <property type="evidence" value="ECO:0007669"/>
    <property type="project" value="TreeGrafter"/>
</dbReference>
<dbReference type="GO" id="GO:0048167">
    <property type="term" value="P:regulation of synaptic plasticity"/>
    <property type="evidence" value="ECO:0007669"/>
    <property type="project" value="TreeGrafter"/>
</dbReference>
<evidence type="ECO:0000256" key="6">
    <source>
        <dbReference type="ARBA" id="ARBA00023212"/>
    </source>
</evidence>
<feature type="region of interest" description="Disordered" evidence="10">
    <location>
        <begin position="1"/>
        <end position="61"/>
    </location>
</feature>
<accession>A0A8C1YX35</accession>
<evidence type="ECO:0000256" key="10">
    <source>
        <dbReference type="SAM" id="MobiDB-lite"/>
    </source>
</evidence>
<comment type="subcellular location">
    <subcellularLocation>
        <location evidence="1">Cytoplasm</location>
        <location evidence="1">Cytoskeleton</location>
    </subcellularLocation>
    <subcellularLocation>
        <location evidence="8">Presynapse</location>
    </subcellularLocation>
</comment>
<dbReference type="Pfam" id="PF10174">
    <property type="entry name" value="Cast"/>
    <property type="match status" value="1"/>
</dbReference>
<evidence type="ECO:0000256" key="4">
    <source>
        <dbReference type="ARBA" id="ARBA00023018"/>
    </source>
</evidence>
<feature type="coiled-coil region" evidence="9">
    <location>
        <begin position="481"/>
        <end position="645"/>
    </location>
</feature>
<keyword evidence="3" id="KW-0597">Phosphoprotein</keyword>
<sequence length="1029" mass="117332">MYGSSRSVSKMDSNHSGGRNNQGNSGRSPRLPRSPRMGHRRTNSMGGSGGGPGGSGGKTLSMENIQSLNAAYATSGPMYMSDNEVAIGTSSDLPKSGVATGRFGGSIPYGVRATVTGSTPDMAMVPAVSTDSMCFGGEIHAASTVPHSLRQARDNTIMELQAQLKEVLRENELLRKEIEVKESKLSSSMSSIKSFWSPELKKERALRKDEASKIAVWKEQYRVVQDETQHLQTTVQALQAELRIQRDLNQLLQPPEEPLACEPSEEQERQAREVFLLRRTLEEMEVRLDTQRQTLVARDESVKKLLEMLHSKGPSSKASEEDHERTRRLADAEMHAHHLENLLEQRDKELVALREELHRRLEGTPETTKTKALQTVIEMKDSQISSLERGLRELEDQVMMLRSSSMLSCEERQEEAKQMEVYRNHTKFMKNKVQLRSLSNNNSRLMDQVKQDLSRKDTQLLGLQTKLETLTNQFSDSKQHIEVLKESLTAKEQRAAILQTEVDALRLRLEEKETTLNKKSKQIQEMSEEKSTLNGEIHDLKDMLEVKERKVNVLQKKIENLQEQLRDKEKQMSSLRERVKSLQTDTSNTDTALTTLEDSLAEKERIIERLKEQRDREEREKAEELDSSKNELRELKEKVSMLQGDLSDRETSLLDLKEHASSLASSGLKKDSKLKSIEIALEQRREECIKLENQLKKAQSVAANSQANAEISERISSLEADVARHREDSAKAQAEVDRLLDILRQMENEKNDKDRKISELERSVCFPDWLDLVSPLFKKKNQSKKSSGKHKEPSGKGRNVNDGPQQPCLPQESLRQKAERIEELEEALRESVQITAEREMVLAQEEAARNHQEKQMEELLGAMEKVKLELESMKAKMSSTQQSLAEKEAHLTTLRAERRRHLEEVLEMKQEALLAAISEKDANIALLELSSSKKKKTQEEVAQLRREKDRLVQQLKQQTQNRMKLMADNYDDGYLKTPPDQTNHKPPKSPDQLILRLCLRVASTWINTHTNLIFFPMLHLAKTLPSLNQ</sequence>
<dbReference type="Proteomes" id="UP000694700">
    <property type="component" value="Unplaced"/>
</dbReference>
<dbReference type="InterPro" id="IPR019323">
    <property type="entry name" value="ELKS/CAST"/>
</dbReference>
<dbReference type="SUPFAM" id="SSF90257">
    <property type="entry name" value="Myosin rod fragments"/>
    <property type="match status" value="1"/>
</dbReference>
<keyword evidence="2" id="KW-0963">Cytoplasm</keyword>
<evidence type="ECO:0000256" key="9">
    <source>
        <dbReference type="SAM" id="Coils"/>
    </source>
</evidence>
<organism evidence="11 12">
    <name type="scientific">Cyprinus carpio</name>
    <name type="common">Common carp</name>
    <dbReference type="NCBI Taxonomy" id="7962"/>
    <lineage>
        <taxon>Eukaryota</taxon>
        <taxon>Metazoa</taxon>
        <taxon>Chordata</taxon>
        <taxon>Craniata</taxon>
        <taxon>Vertebrata</taxon>
        <taxon>Euteleostomi</taxon>
        <taxon>Actinopterygii</taxon>
        <taxon>Neopterygii</taxon>
        <taxon>Teleostei</taxon>
        <taxon>Ostariophysi</taxon>
        <taxon>Cypriniformes</taxon>
        <taxon>Cyprinidae</taxon>
        <taxon>Cyprininae</taxon>
        <taxon>Cyprinus</taxon>
    </lineage>
</organism>
<proteinExistence type="predicted"/>
<dbReference type="GO" id="GO:0048788">
    <property type="term" value="C:cytoskeleton of presynaptic active zone"/>
    <property type="evidence" value="ECO:0007669"/>
    <property type="project" value="TreeGrafter"/>
</dbReference>
<dbReference type="GO" id="GO:0030424">
    <property type="term" value="C:axon"/>
    <property type="evidence" value="ECO:0007669"/>
    <property type="project" value="UniProtKB-SubCell"/>
</dbReference>
<protein>
    <submittedName>
        <fullName evidence="11">ELKS/RAB6-interacting/CAST family member 1a</fullName>
    </submittedName>
</protein>
<dbReference type="AlphaFoldDB" id="A0A8C1YX35"/>
<name>A0A8C1YX35_CYPCA</name>
<dbReference type="PANTHER" id="PTHR18861:SF1">
    <property type="entry name" value="ELKS_RAB6-INTERACTING_CAST FAMILY MEMBER 1"/>
    <property type="match status" value="1"/>
</dbReference>
<evidence type="ECO:0000256" key="3">
    <source>
        <dbReference type="ARBA" id="ARBA00022553"/>
    </source>
</evidence>
<feature type="coiled-coil region" evidence="9">
    <location>
        <begin position="811"/>
        <end position="968"/>
    </location>
</feature>
<keyword evidence="7" id="KW-0966">Cell projection</keyword>
<feature type="coiled-coil region" evidence="9">
    <location>
        <begin position="674"/>
        <end position="763"/>
    </location>
</feature>
<evidence type="ECO:0000256" key="1">
    <source>
        <dbReference type="ARBA" id="ARBA00004245"/>
    </source>
</evidence>
<evidence type="ECO:0000256" key="7">
    <source>
        <dbReference type="ARBA" id="ARBA00023273"/>
    </source>
</evidence>
<dbReference type="GO" id="GO:0098882">
    <property type="term" value="F:structural constituent of presynaptic active zone"/>
    <property type="evidence" value="ECO:0007669"/>
    <property type="project" value="TreeGrafter"/>
</dbReference>
<evidence type="ECO:0000256" key="8">
    <source>
        <dbReference type="ARBA" id="ARBA00034106"/>
    </source>
</evidence>
<feature type="coiled-coil region" evidence="9">
    <location>
        <begin position="336"/>
        <end position="404"/>
    </location>
</feature>
<feature type="compositionally biased region" description="Low complexity" evidence="10">
    <location>
        <begin position="14"/>
        <end position="35"/>
    </location>
</feature>
<feature type="compositionally biased region" description="Gly residues" evidence="10">
    <location>
        <begin position="46"/>
        <end position="57"/>
    </location>
</feature>
<reference evidence="11" key="1">
    <citation type="submission" date="2025-08" db="UniProtKB">
        <authorList>
            <consortium name="Ensembl"/>
        </authorList>
    </citation>
    <scope>IDENTIFICATION</scope>
</reference>